<keyword evidence="1" id="KW-0732">Signal</keyword>
<reference evidence="2 3" key="1">
    <citation type="submission" date="2020-04" db="EMBL/GenBank/DDBJ databases">
        <title>Genome sequencing of novel species.</title>
        <authorList>
            <person name="Heo J."/>
            <person name="Kim S.-J."/>
            <person name="Kim J.-S."/>
            <person name="Hong S.-B."/>
            <person name="Kwon S.-W."/>
        </authorList>
    </citation>
    <scope>NUCLEOTIDE SEQUENCE [LARGE SCALE GENOMIC DNA]</scope>
    <source>
        <strain evidence="2 3">GN2-R2</strain>
    </source>
</reference>
<feature type="chain" id="PRO_5030797113" evidence="1">
    <location>
        <begin position="24"/>
        <end position="164"/>
    </location>
</feature>
<dbReference type="AlphaFoldDB" id="A0A7Z2VZQ1"/>
<proteinExistence type="predicted"/>
<gene>
    <name evidence="2" type="ORF">HH212_22345</name>
</gene>
<evidence type="ECO:0000313" key="2">
    <source>
        <dbReference type="EMBL" id="QJE02423.1"/>
    </source>
</evidence>
<sequence length="164" mass="18721">MNRRFRLLALAGLLLASQGAALAAVTVNYVDADKFTDLPRIPWQRQQVLDDLAEHFRQLGKTLPPGQDLVIDVLDVDLAGRERPNGFSTDAIRIRERGDWPRMRLHYAFTEGGRPVADGDALLSDRNYLNRIGTYPRDERWPAEKQMIDDWWRAAIQPGRAADR</sequence>
<name>A0A7Z2VZQ1_9BURK</name>
<accession>A0A7Z2VZQ1</accession>
<dbReference type="EMBL" id="CP051685">
    <property type="protein sequence ID" value="QJE02423.1"/>
    <property type="molecule type" value="Genomic_DNA"/>
</dbReference>
<dbReference type="KEGG" id="mfy:HH212_22345"/>
<keyword evidence="3" id="KW-1185">Reference proteome</keyword>
<evidence type="ECO:0000256" key="1">
    <source>
        <dbReference type="SAM" id="SignalP"/>
    </source>
</evidence>
<dbReference type="Proteomes" id="UP000502415">
    <property type="component" value="Chromosome"/>
</dbReference>
<evidence type="ECO:0000313" key="3">
    <source>
        <dbReference type="Proteomes" id="UP000502415"/>
    </source>
</evidence>
<dbReference type="Pfam" id="PF11454">
    <property type="entry name" value="DUF3016"/>
    <property type="match status" value="1"/>
</dbReference>
<organism evidence="2 3">
    <name type="scientific">Massilia forsythiae</name>
    <dbReference type="NCBI Taxonomy" id="2728020"/>
    <lineage>
        <taxon>Bacteria</taxon>
        <taxon>Pseudomonadati</taxon>
        <taxon>Pseudomonadota</taxon>
        <taxon>Betaproteobacteria</taxon>
        <taxon>Burkholderiales</taxon>
        <taxon>Oxalobacteraceae</taxon>
        <taxon>Telluria group</taxon>
        <taxon>Massilia</taxon>
    </lineage>
</organism>
<feature type="signal peptide" evidence="1">
    <location>
        <begin position="1"/>
        <end position="23"/>
    </location>
</feature>
<dbReference type="RefSeq" id="WP_170204510.1">
    <property type="nucleotide sequence ID" value="NZ_CP051685.1"/>
</dbReference>
<protein>
    <submittedName>
        <fullName evidence="2">DUF3016 domain-containing protein</fullName>
    </submittedName>
</protein>
<dbReference type="InterPro" id="IPR021557">
    <property type="entry name" value="DUF3016"/>
</dbReference>